<feature type="region of interest" description="Disordered" evidence="2">
    <location>
        <begin position="370"/>
        <end position="459"/>
    </location>
</feature>
<dbReference type="InterPro" id="IPR047126">
    <property type="entry name" value="RNF141-like"/>
</dbReference>
<feature type="compositionally biased region" description="Acidic residues" evidence="2">
    <location>
        <begin position="607"/>
        <end position="616"/>
    </location>
</feature>
<comment type="caution">
    <text evidence="4">The sequence shown here is derived from an EMBL/GenBank/DDBJ whole genome shotgun (WGS) entry which is preliminary data.</text>
</comment>
<dbReference type="Gene3D" id="3.30.40.10">
    <property type="entry name" value="Zinc/RING finger domain, C3HC4 (zinc finger)"/>
    <property type="match status" value="1"/>
</dbReference>
<reference evidence="4" key="1">
    <citation type="submission" date="2023-06" db="EMBL/GenBank/DDBJ databases">
        <authorList>
            <consortium name="Lawrence Berkeley National Laboratory"/>
            <person name="Ahrendt S."/>
            <person name="Sahu N."/>
            <person name="Indic B."/>
            <person name="Wong-Bajracharya J."/>
            <person name="Merenyi Z."/>
            <person name="Ke H.-M."/>
            <person name="Monk M."/>
            <person name="Kocsube S."/>
            <person name="Drula E."/>
            <person name="Lipzen A."/>
            <person name="Balint B."/>
            <person name="Henrissat B."/>
            <person name="Andreopoulos B."/>
            <person name="Martin F.M."/>
            <person name="Harder C.B."/>
            <person name="Rigling D."/>
            <person name="Ford K.L."/>
            <person name="Foster G.D."/>
            <person name="Pangilinan J."/>
            <person name="Papanicolaou A."/>
            <person name="Barry K."/>
            <person name="LaButti K."/>
            <person name="Viragh M."/>
            <person name="Koriabine M."/>
            <person name="Yan M."/>
            <person name="Riley R."/>
            <person name="Champramary S."/>
            <person name="Plett K.L."/>
            <person name="Tsai I.J."/>
            <person name="Slot J."/>
            <person name="Sipos G."/>
            <person name="Plett J."/>
            <person name="Nagy L.G."/>
            <person name="Grigoriev I.V."/>
        </authorList>
    </citation>
    <scope>NUCLEOTIDE SEQUENCE</scope>
    <source>
        <strain evidence="4">CCBAS 213</strain>
    </source>
</reference>
<feature type="region of interest" description="Disordered" evidence="2">
    <location>
        <begin position="1"/>
        <end position="76"/>
    </location>
</feature>
<keyword evidence="1" id="KW-0863">Zinc-finger</keyword>
<evidence type="ECO:0000313" key="5">
    <source>
        <dbReference type="Proteomes" id="UP001175211"/>
    </source>
</evidence>
<evidence type="ECO:0000259" key="3">
    <source>
        <dbReference type="PROSITE" id="PS50089"/>
    </source>
</evidence>
<name>A0AA39NP54_ARMTA</name>
<evidence type="ECO:0000256" key="2">
    <source>
        <dbReference type="SAM" id="MobiDB-lite"/>
    </source>
</evidence>
<gene>
    <name evidence="4" type="ORF">EV420DRAFT_10030</name>
</gene>
<feature type="compositionally biased region" description="Low complexity" evidence="2">
    <location>
        <begin position="396"/>
        <end position="430"/>
    </location>
</feature>
<evidence type="ECO:0000313" key="4">
    <source>
        <dbReference type="EMBL" id="KAK0469145.1"/>
    </source>
</evidence>
<dbReference type="EMBL" id="JAUEPS010000001">
    <property type="protein sequence ID" value="KAK0469145.1"/>
    <property type="molecule type" value="Genomic_DNA"/>
</dbReference>
<dbReference type="SUPFAM" id="SSF57850">
    <property type="entry name" value="RING/U-box"/>
    <property type="match status" value="1"/>
</dbReference>
<dbReference type="GeneID" id="85348824"/>
<dbReference type="GO" id="GO:0008270">
    <property type="term" value="F:zinc ion binding"/>
    <property type="evidence" value="ECO:0007669"/>
    <property type="project" value="UniProtKB-KW"/>
</dbReference>
<dbReference type="SMART" id="SM00184">
    <property type="entry name" value="RING"/>
    <property type="match status" value="1"/>
</dbReference>
<dbReference type="PROSITE" id="PS50089">
    <property type="entry name" value="ZF_RING_2"/>
    <property type="match status" value="1"/>
</dbReference>
<feature type="region of interest" description="Disordered" evidence="2">
    <location>
        <begin position="471"/>
        <end position="538"/>
    </location>
</feature>
<dbReference type="RefSeq" id="XP_060338938.1">
    <property type="nucleotide sequence ID" value="XM_060465276.1"/>
</dbReference>
<evidence type="ECO:0000256" key="1">
    <source>
        <dbReference type="PROSITE-ProRule" id="PRU00175"/>
    </source>
</evidence>
<dbReference type="InterPro" id="IPR013083">
    <property type="entry name" value="Znf_RING/FYVE/PHD"/>
</dbReference>
<organism evidence="4 5">
    <name type="scientific">Armillaria tabescens</name>
    <name type="common">Ringless honey mushroom</name>
    <name type="synonym">Agaricus tabescens</name>
    <dbReference type="NCBI Taxonomy" id="1929756"/>
    <lineage>
        <taxon>Eukaryota</taxon>
        <taxon>Fungi</taxon>
        <taxon>Dikarya</taxon>
        <taxon>Basidiomycota</taxon>
        <taxon>Agaricomycotina</taxon>
        <taxon>Agaricomycetes</taxon>
        <taxon>Agaricomycetidae</taxon>
        <taxon>Agaricales</taxon>
        <taxon>Marasmiineae</taxon>
        <taxon>Physalacriaceae</taxon>
        <taxon>Desarmillaria</taxon>
    </lineage>
</organism>
<feature type="compositionally biased region" description="Basic and acidic residues" evidence="2">
    <location>
        <begin position="111"/>
        <end position="123"/>
    </location>
</feature>
<dbReference type="InterPro" id="IPR001841">
    <property type="entry name" value="Znf_RING"/>
</dbReference>
<dbReference type="PANTHER" id="PTHR12109">
    <property type="entry name" value="RING FINGER PROTEIN 141-RELATED"/>
    <property type="match status" value="1"/>
</dbReference>
<keyword evidence="5" id="KW-1185">Reference proteome</keyword>
<feature type="compositionally biased region" description="Acidic residues" evidence="2">
    <location>
        <begin position="445"/>
        <end position="456"/>
    </location>
</feature>
<feature type="compositionally biased region" description="Basic residues" evidence="2">
    <location>
        <begin position="49"/>
        <end position="60"/>
    </location>
</feature>
<feature type="region of interest" description="Disordered" evidence="2">
    <location>
        <begin position="90"/>
        <end position="123"/>
    </location>
</feature>
<dbReference type="AlphaFoldDB" id="A0AA39NP54"/>
<feature type="compositionally biased region" description="Basic and acidic residues" evidence="2">
    <location>
        <begin position="31"/>
        <end position="48"/>
    </location>
</feature>
<feature type="compositionally biased region" description="Basic and acidic residues" evidence="2">
    <location>
        <begin position="370"/>
        <end position="381"/>
    </location>
</feature>
<dbReference type="Proteomes" id="UP001175211">
    <property type="component" value="Unassembled WGS sequence"/>
</dbReference>
<protein>
    <recommendedName>
        <fullName evidence="3">RING-type domain-containing protein</fullName>
    </recommendedName>
</protein>
<proteinExistence type="predicted"/>
<dbReference type="Pfam" id="PF13923">
    <property type="entry name" value="zf-C3HC4_2"/>
    <property type="match status" value="1"/>
</dbReference>
<accession>A0AA39NP54</accession>
<feature type="compositionally biased region" description="Acidic residues" evidence="2">
    <location>
        <begin position="579"/>
        <end position="591"/>
    </location>
</feature>
<sequence>MTTMPSVASTPGPSSIGASSSRKRSSTESLGDIRPEKRPRTGTEDRAGEKKKRRRKKKKKSIVDNALPSTSVKAATMKVDADAQEASDATLASVSADSDVPEGPAIVPVDMKGKGKAKEVPESPEEIITRLTEELQAKSLLLKKHDETLRQVQQTMTCQVCLDLLRKPYALSPCGHVACQECLLQWFTNPPVDGGALPAHKPKTCPHCRAVITKRPIEIWTIKSTVTGLLKSGLLTDIPDHPQSEPAAEDDPWKGAFGARLQQDEQSVDMEGMFDPEDGVFRCRDCMHEIWDGVCSNCDRIYPGNQGAQRGMDRAMLRGLWNPPNFHHHPRDIFDLDVEMSDEEDYDESFLEGSVGSFIDDGSDDQVIEVHDSDSEGDRRSVSSWRGRAYSETRGSPSEALELSLLSSPPRSSVYPSLQALSPHSSSPSSSRHDTWDATRTNSVDGEDSNFEEEDTDIPRRSAVYRSTIRPIVIDDDDEEEVATSYRRGETDEDEDEDVPIPMTSRGRTGNRVLRALSDEEEDDDVHPTSAYSNFADDGYDVHRHQVFDEDGYAEPEDASDEEAHRYRANELYGYSDDEGVFWPAEDEDDGSIPGPPSHLRAYLDRSDEEDDDLYY</sequence>
<feature type="region of interest" description="Disordered" evidence="2">
    <location>
        <begin position="579"/>
        <end position="616"/>
    </location>
</feature>
<feature type="compositionally biased region" description="Low complexity" evidence="2">
    <location>
        <begin position="8"/>
        <end position="20"/>
    </location>
</feature>
<feature type="domain" description="RING-type" evidence="3">
    <location>
        <begin position="158"/>
        <end position="209"/>
    </location>
</feature>
<keyword evidence="1" id="KW-0862">Zinc</keyword>
<keyword evidence="1" id="KW-0479">Metal-binding</keyword>